<evidence type="ECO:0000313" key="3">
    <source>
        <dbReference type="Proteomes" id="UP000000305"/>
    </source>
</evidence>
<dbReference type="AlphaFoldDB" id="E9I0B8"/>
<dbReference type="PANTHER" id="PTHR44086:SF10">
    <property type="entry name" value="THIOSULFATE SULFURTRANSFERASE_RHODANESE-LIKE DOMAIN-CONTAINING PROTEIN 3"/>
    <property type="match status" value="1"/>
</dbReference>
<dbReference type="InterPro" id="IPR036873">
    <property type="entry name" value="Rhodanese-like_dom_sf"/>
</dbReference>
<protein>
    <recommendedName>
        <fullName evidence="1">Rhodanese domain-containing protein</fullName>
    </recommendedName>
</protein>
<keyword evidence="3" id="KW-1185">Reference proteome</keyword>
<dbReference type="SMART" id="SM00450">
    <property type="entry name" value="RHOD"/>
    <property type="match status" value="1"/>
</dbReference>
<dbReference type="HOGENOM" id="CLU_089574_0_2_1"/>
<gene>
    <name evidence="2" type="ORF">DAPPUDRAFT_219795</name>
</gene>
<dbReference type="InterPro" id="IPR001763">
    <property type="entry name" value="Rhodanese-like_dom"/>
</dbReference>
<dbReference type="SUPFAM" id="SSF52821">
    <property type="entry name" value="Rhodanese/Cell cycle control phosphatase"/>
    <property type="match status" value="1"/>
</dbReference>
<evidence type="ECO:0000259" key="1">
    <source>
        <dbReference type="PROSITE" id="PS50206"/>
    </source>
</evidence>
<dbReference type="OrthoDB" id="566238at2759"/>
<proteinExistence type="predicted"/>
<dbReference type="PROSITE" id="PS50206">
    <property type="entry name" value="RHODANESE_3"/>
    <property type="match status" value="1"/>
</dbReference>
<dbReference type="OMA" id="EWSERCE"/>
<dbReference type="PANTHER" id="PTHR44086">
    <property type="entry name" value="THIOSULFATE SULFURTRANSFERASE RDL2, MITOCHONDRIAL-RELATED"/>
    <property type="match status" value="1"/>
</dbReference>
<dbReference type="KEGG" id="dpx:DAPPUDRAFT_219795"/>
<feature type="domain" description="Rhodanese" evidence="1">
    <location>
        <begin position="48"/>
        <end position="151"/>
    </location>
</feature>
<organism evidence="2 3">
    <name type="scientific">Daphnia pulex</name>
    <name type="common">Water flea</name>
    <dbReference type="NCBI Taxonomy" id="6669"/>
    <lineage>
        <taxon>Eukaryota</taxon>
        <taxon>Metazoa</taxon>
        <taxon>Ecdysozoa</taxon>
        <taxon>Arthropoda</taxon>
        <taxon>Crustacea</taxon>
        <taxon>Branchiopoda</taxon>
        <taxon>Diplostraca</taxon>
        <taxon>Cladocera</taxon>
        <taxon>Anomopoda</taxon>
        <taxon>Daphniidae</taxon>
        <taxon>Daphnia</taxon>
    </lineage>
</organism>
<dbReference type="InParanoid" id="E9I0B8"/>
<dbReference type="STRING" id="6669.E9I0B8"/>
<dbReference type="PhylomeDB" id="E9I0B8"/>
<dbReference type="EMBL" id="GL733512">
    <property type="protein sequence ID" value="EFX62564.1"/>
    <property type="molecule type" value="Genomic_DNA"/>
</dbReference>
<dbReference type="Pfam" id="PF00581">
    <property type="entry name" value="Rhodanese"/>
    <property type="match status" value="1"/>
</dbReference>
<dbReference type="Gene3D" id="3.40.250.10">
    <property type="entry name" value="Rhodanese-like domain"/>
    <property type="match status" value="1"/>
</dbReference>
<dbReference type="eggNOG" id="KOG1530">
    <property type="taxonomic scope" value="Eukaryota"/>
</dbReference>
<dbReference type="FunCoup" id="E9I0B8">
    <property type="interactions" value="130"/>
</dbReference>
<sequence length="151" mass="16719">MSSARLFSRALVNIISKPSNICLHGRYCSEAAVKLGSIDFESVKAGLDKKSLTYIDVRNRSELQKDGKIVGSFNIPLPEVTNAFAMSPEDFKQKYGFSMPEKSADNIIVGCLFAIRSKEAGLFLQKIGYNTIRIYNGGFNEWKAKDGPISK</sequence>
<name>E9I0B8_DAPPU</name>
<reference evidence="2 3" key="1">
    <citation type="journal article" date="2011" name="Science">
        <title>The ecoresponsive genome of Daphnia pulex.</title>
        <authorList>
            <person name="Colbourne J.K."/>
            <person name="Pfrender M.E."/>
            <person name="Gilbert D."/>
            <person name="Thomas W.K."/>
            <person name="Tucker A."/>
            <person name="Oakley T.H."/>
            <person name="Tokishita S."/>
            <person name="Aerts A."/>
            <person name="Arnold G.J."/>
            <person name="Basu M.K."/>
            <person name="Bauer D.J."/>
            <person name="Caceres C.E."/>
            <person name="Carmel L."/>
            <person name="Casola C."/>
            <person name="Choi J.H."/>
            <person name="Detter J.C."/>
            <person name="Dong Q."/>
            <person name="Dusheyko S."/>
            <person name="Eads B.D."/>
            <person name="Frohlich T."/>
            <person name="Geiler-Samerotte K.A."/>
            <person name="Gerlach D."/>
            <person name="Hatcher P."/>
            <person name="Jogdeo S."/>
            <person name="Krijgsveld J."/>
            <person name="Kriventseva E.V."/>
            <person name="Kultz D."/>
            <person name="Laforsch C."/>
            <person name="Lindquist E."/>
            <person name="Lopez J."/>
            <person name="Manak J.R."/>
            <person name="Muller J."/>
            <person name="Pangilinan J."/>
            <person name="Patwardhan R.P."/>
            <person name="Pitluck S."/>
            <person name="Pritham E.J."/>
            <person name="Rechtsteiner A."/>
            <person name="Rho M."/>
            <person name="Rogozin I.B."/>
            <person name="Sakarya O."/>
            <person name="Salamov A."/>
            <person name="Schaack S."/>
            <person name="Shapiro H."/>
            <person name="Shiga Y."/>
            <person name="Skalitzky C."/>
            <person name="Smith Z."/>
            <person name="Souvorov A."/>
            <person name="Sung W."/>
            <person name="Tang Z."/>
            <person name="Tsuchiya D."/>
            <person name="Tu H."/>
            <person name="Vos H."/>
            <person name="Wang M."/>
            <person name="Wolf Y.I."/>
            <person name="Yamagata H."/>
            <person name="Yamada T."/>
            <person name="Ye Y."/>
            <person name="Shaw J.R."/>
            <person name="Andrews J."/>
            <person name="Crease T.J."/>
            <person name="Tang H."/>
            <person name="Lucas S.M."/>
            <person name="Robertson H.M."/>
            <person name="Bork P."/>
            <person name="Koonin E.V."/>
            <person name="Zdobnov E.M."/>
            <person name="Grigoriev I.V."/>
            <person name="Lynch M."/>
            <person name="Boore J.L."/>
        </authorList>
    </citation>
    <scope>NUCLEOTIDE SEQUENCE [LARGE SCALE GENOMIC DNA]</scope>
</reference>
<accession>E9I0B8</accession>
<evidence type="ECO:0000313" key="2">
    <source>
        <dbReference type="EMBL" id="EFX62564.1"/>
    </source>
</evidence>
<dbReference type="Proteomes" id="UP000000305">
    <property type="component" value="Unassembled WGS sequence"/>
</dbReference>